<evidence type="ECO:0000259" key="2">
    <source>
        <dbReference type="Pfam" id="PF20493"/>
    </source>
</evidence>
<comment type="caution">
    <text evidence="3">The sequence shown here is derived from an EMBL/GenBank/DDBJ whole genome shotgun (WGS) entry which is preliminary data.</text>
</comment>
<dbReference type="Pfam" id="PF20493">
    <property type="entry name" value="WD-like_fungi"/>
    <property type="match status" value="1"/>
</dbReference>
<evidence type="ECO:0000256" key="1">
    <source>
        <dbReference type="SAM" id="SignalP"/>
    </source>
</evidence>
<proteinExistence type="predicted"/>
<evidence type="ECO:0000313" key="4">
    <source>
        <dbReference type="Proteomes" id="UP001150879"/>
    </source>
</evidence>
<feature type="signal peptide" evidence="1">
    <location>
        <begin position="1"/>
        <end position="17"/>
    </location>
</feature>
<accession>A0A9W9M6S6</accession>
<feature type="domain" description="WD-like" evidence="2">
    <location>
        <begin position="96"/>
        <end position="180"/>
    </location>
</feature>
<dbReference type="OrthoDB" id="4366282at2759"/>
<keyword evidence="4" id="KW-1185">Reference proteome</keyword>
<evidence type="ECO:0000313" key="3">
    <source>
        <dbReference type="EMBL" id="KAJ5189277.1"/>
    </source>
</evidence>
<name>A0A9W9M6S6_9EURO</name>
<keyword evidence="1" id="KW-0732">Signal</keyword>
<dbReference type="InterPro" id="IPR046925">
    <property type="entry name" value="WD-like_fungi"/>
</dbReference>
<feature type="chain" id="PRO_5040967594" description="WD-like domain-containing protein" evidence="1">
    <location>
        <begin position="18"/>
        <end position="181"/>
    </location>
</feature>
<reference evidence="3" key="1">
    <citation type="submission" date="2022-11" db="EMBL/GenBank/DDBJ databases">
        <authorList>
            <person name="Petersen C."/>
        </authorList>
    </citation>
    <scope>NUCLEOTIDE SEQUENCE</scope>
    <source>
        <strain evidence="3">IBT 16849</strain>
    </source>
</reference>
<dbReference type="AlphaFoldDB" id="A0A9W9M6S6"/>
<reference evidence="3" key="2">
    <citation type="journal article" date="2023" name="IMA Fungus">
        <title>Comparative genomic study of the Penicillium genus elucidates a diverse pangenome and 15 lateral gene transfer events.</title>
        <authorList>
            <person name="Petersen C."/>
            <person name="Sorensen T."/>
            <person name="Nielsen M.R."/>
            <person name="Sondergaard T.E."/>
            <person name="Sorensen J.L."/>
            <person name="Fitzpatrick D.A."/>
            <person name="Frisvad J.C."/>
            <person name="Nielsen K.L."/>
        </authorList>
    </citation>
    <scope>NUCLEOTIDE SEQUENCE</scope>
    <source>
        <strain evidence="3">IBT 16849</strain>
    </source>
</reference>
<organism evidence="3 4">
    <name type="scientific">Penicillium cf. griseofulvum</name>
    <dbReference type="NCBI Taxonomy" id="2972120"/>
    <lineage>
        <taxon>Eukaryota</taxon>
        <taxon>Fungi</taxon>
        <taxon>Dikarya</taxon>
        <taxon>Ascomycota</taxon>
        <taxon>Pezizomycotina</taxon>
        <taxon>Eurotiomycetes</taxon>
        <taxon>Eurotiomycetidae</taxon>
        <taxon>Eurotiales</taxon>
        <taxon>Aspergillaceae</taxon>
        <taxon>Penicillium</taxon>
    </lineage>
</organism>
<dbReference type="Proteomes" id="UP001150879">
    <property type="component" value="Unassembled WGS sequence"/>
</dbReference>
<gene>
    <name evidence="3" type="ORF">N7472_008291</name>
</gene>
<sequence length="181" mass="19631">MTMCFVLLRLFFPGALAQPMIDQSNVTLLAMGKYTDQLTGNYYNVFVNETSLSERSWYDCNYPGGGIRLACCGTAHGIGNFVSSVGSGTASGYIVALLKEINDGRRLDQKPRSVCITRDSSNLCVSWATYATSKMTSAEETEISRFSKECGLKGYGAEFKTALTNGNILYVCVSNRAKGCG</sequence>
<protein>
    <recommendedName>
        <fullName evidence="2">WD-like domain-containing protein</fullName>
    </recommendedName>
</protein>
<dbReference type="EMBL" id="JAPQKP010000005">
    <property type="protein sequence ID" value="KAJ5189277.1"/>
    <property type="molecule type" value="Genomic_DNA"/>
</dbReference>